<reference evidence="2 3" key="1">
    <citation type="journal article" date="2019" name="Commun. Biol.">
        <title>The bagworm genome reveals a unique fibroin gene that provides high tensile strength.</title>
        <authorList>
            <person name="Kono N."/>
            <person name="Nakamura H."/>
            <person name="Ohtoshi R."/>
            <person name="Tomita M."/>
            <person name="Numata K."/>
            <person name="Arakawa K."/>
        </authorList>
    </citation>
    <scope>NUCLEOTIDE SEQUENCE [LARGE SCALE GENOMIC DNA]</scope>
</reference>
<proteinExistence type="predicted"/>
<dbReference type="Proteomes" id="UP000299102">
    <property type="component" value="Unassembled WGS sequence"/>
</dbReference>
<keyword evidence="3" id="KW-1185">Reference proteome</keyword>
<sequence length="110" mass="13044">MSRATGNQSFQGDPPSERQQMSRQLKTRHDIHEVQKLRNSAAVKLVTNASQWRKIETRRRTKKGRGALYLRIASFPGNAERQSFMHYRYVSPILKIPKRWLLSFSKYYYL</sequence>
<accession>A0A4C2A752</accession>
<protein>
    <submittedName>
        <fullName evidence="2">Uncharacterized protein</fullName>
    </submittedName>
</protein>
<feature type="compositionally biased region" description="Polar residues" evidence="1">
    <location>
        <begin position="1"/>
        <end position="24"/>
    </location>
</feature>
<feature type="region of interest" description="Disordered" evidence="1">
    <location>
        <begin position="1"/>
        <end position="28"/>
    </location>
</feature>
<comment type="caution">
    <text evidence="2">The sequence shown here is derived from an EMBL/GenBank/DDBJ whole genome shotgun (WGS) entry which is preliminary data.</text>
</comment>
<organism evidence="2 3">
    <name type="scientific">Eumeta variegata</name>
    <name type="common">Bagworm moth</name>
    <name type="synonym">Eumeta japonica</name>
    <dbReference type="NCBI Taxonomy" id="151549"/>
    <lineage>
        <taxon>Eukaryota</taxon>
        <taxon>Metazoa</taxon>
        <taxon>Ecdysozoa</taxon>
        <taxon>Arthropoda</taxon>
        <taxon>Hexapoda</taxon>
        <taxon>Insecta</taxon>
        <taxon>Pterygota</taxon>
        <taxon>Neoptera</taxon>
        <taxon>Endopterygota</taxon>
        <taxon>Lepidoptera</taxon>
        <taxon>Glossata</taxon>
        <taxon>Ditrysia</taxon>
        <taxon>Tineoidea</taxon>
        <taxon>Psychidae</taxon>
        <taxon>Oiketicinae</taxon>
        <taxon>Eumeta</taxon>
    </lineage>
</organism>
<evidence type="ECO:0000256" key="1">
    <source>
        <dbReference type="SAM" id="MobiDB-lite"/>
    </source>
</evidence>
<dbReference type="AlphaFoldDB" id="A0A4C2A752"/>
<gene>
    <name evidence="2" type="ORF">EVAR_67416_1</name>
</gene>
<dbReference type="OrthoDB" id="71307at2759"/>
<dbReference type="EMBL" id="BGZK01002702">
    <property type="protein sequence ID" value="GBP95928.1"/>
    <property type="molecule type" value="Genomic_DNA"/>
</dbReference>
<evidence type="ECO:0000313" key="3">
    <source>
        <dbReference type="Proteomes" id="UP000299102"/>
    </source>
</evidence>
<evidence type="ECO:0000313" key="2">
    <source>
        <dbReference type="EMBL" id="GBP95928.1"/>
    </source>
</evidence>
<name>A0A4C2A752_EUMVA</name>